<accession>A0A3M9X446</accession>
<evidence type="ECO:0000313" key="2">
    <source>
        <dbReference type="Proteomes" id="UP000275436"/>
    </source>
</evidence>
<protein>
    <submittedName>
        <fullName evidence="1">Uncharacterized protein</fullName>
    </submittedName>
</protein>
<proteinExistence type="predicted"/>
<organism evidence="1 2">
    <name type="scientific">Mesorhizobium japonicum</name>
    <dbReference type="NCBI Taxonomy" id="2066070"/>
    <lineage>
        <taxon>Bacteria</taxon>
        <taxon>Pseudomonadati</taxon>
        <taxon>Pseudomonadota</taxon>
        <taxon>Alphaproteobacteria</taxon>
        <taxon>Hyphomicrobiales</taxon>
        <taxon>Phyllobacteriaceae</taxon>
        <taxon>Mesorhizobium</taxon>
    </lineage>
</organism>
<name>A0A3M9X446_9HYPH</name>
<dbReference type="AlphaFoldDB" id="A0A3M9X446"/>
<dbReference type="RefSeq" id="WP_123169635.1">
    <property type="nucleotide sequence ID" value="NZ_QKOD01000010.1"/>
</dbReference>
<gene>
    <name evidence="1" type="ORF">DNR46_27245</name>
</gene>
<dbReference type="Proteomes" id="UP000275436">
    <property type="component" value="Unassembled WGS sequence"/>
</dbReference>
<evidence type="ECO:0000313" key="1">
    <source>
        <dbReference type="EMBL" id="RNJ42492.1"/>
    </source>
</evidence>
<dbReference type="EMBL" id="QKOD01000010">
    <property type="protein sequence ID" value="RNJ42492.1"/>
    <property type="molecule type" value="Genomic_DNA"/>
</dbReference>
<comment type="caution">
    <text evidence="1">The sequence shown here is derived from an EMBL/GenBank/DDBJ whole genome shotgun (WGS) entry which is preliminary data.</text>
</comment>
<sequence length="128" mass="13683">MVAEHVELALFEQSLGNIEGLNRPFCDRVADAAEKTAGSVLFDVRVDGDTWVQRMAAIGYGETGTAIIVMEKNGHLRCASISGDTALLVAELAAWNASPLSEQARLDPCGTASILLAKLRRSGHFGRL</sequence>
<reference evidence="1 2" key="1">
    <citation type="journal article" date="2018" name="Mol. Plant Microbe Interact.">
        <title>Taxonomically Different Co-Microsymbionts of a Relict Legume, Oxytropis popoviana, Have Complementary Sets of Symbiotic Genes and Together Increase the Efficiency of Plant Nodulation.</title>
        <authorList>
            <person name="Safronova V."/>
            <person name="Belimov A."/>
            <person name="Sazanova A."/>
            <person name="Chirak E."/>
            <person name="Verkhozina A."/>
            <person name="Kuznetsova I."/>
            <person name="Andronov E."/>
            <person name="Puhalsky J."/>
            <person name="Tikhonovich I."/>
        </authorList>
    </citation>
    <scope>NUCLEOTIDE SEQUENCE [LARGE SCALE GENOMIC DNA]</scope>
    <source>
        <strain evidence="1 2">Opo-235</strain>
    </source>
</reference>